<dbReference type="InterPro" id="IPR044926">
    <property type="entry name" value="RGS_subdomain_2"/>
</dbReference>
<dbReference type="Pfam" id="PF00615">
    <property type="entry name" value="RGS"/>
    <property type="match status" value="1"/>
</dbReference>
<dbReference type="SMART" id="SM00315">
    <property type="entry name" value="RGS"/>
    <property type="match status" value="1"/>
</dbReference>
<dbReference type="SUPFAM" id="SSF55785">
    <property type="entry name" value="PYP-like sensor domain (PAS domain)"/>
    <property type="match status" value="1"/>
</dbReference>
<gene>
    <name evidence="6" type="ORF">D0Z07_4482</name>
</gene>
<feature type="compositionally biased region" description="Polar residues" evidence="4">
    <location>
        <begin position="24"/>
        <end position="43"/>
    </location>
</feature>
<sequence>MSHLYLPEMSDAIDQVIQSGQSLHTIQESPRGTASNVGINRTMVSPLYSPGPARSSRSRPSSPRQEQMSFPLRSNPPASPRERSGSRSDRGDRDNLSPKMSSSRGYDQTPGSSNSETLSGSPPTGRNAENITDFFSPEVFQIVIHNPTTAHRFLKFCQSRACGENMEFLQKVDVYNRALDDIAQILSSIHSTYTSPDAPRQINLAHSYTKRLSVDIKQATSLVLPGMESIFAGAQAHIETLLATDIYPRFVRHQVTASATAALADHRERFQGLGDCFCVTDPLRADNPITFASDGFVAVTGYSRRDIIPRNCRFLQGEMTDSRAPKRLRASIDNCEETVELLLNYRKNGDPFWNLLYVAPLLNERGEVVLFLGGQINCSTTIHSCSDILKVLSVNDEELDQQEELGRNKPPSIRSQQAKAQIKPRSNFFKSFRKYSPNTLPTTKLSVKDEAGMEPELVNRLGKLSFKTQVEAFYTAYSKYLVLAYNRQTQYLTIQHYSPGVIDMLGLNLPNGSIAPIFNKDIFRILVEHSPPSTSVAKNFKTRVRDSISRGKAVSIELAMLTGYEERKERSGLGRMLGDRGDSGRGLVRVEEQYATHWTPLKDEEGRTGWVVLTIAPKM</sequence>
<feature type="domain" description="RGS" evidence="5">
    <location>
        <begin position="139"/>
        <end position="252"/>
    </location>
</feature>
<keyword evidence="1" id="KW-0285">Flavoprotein</keyword>
<dbReference type="PANTHER" id="PTHR47429">
    <property type="entry name" value="PROTEIN TWIN LOV 1"/>
    <property type="match status" value="1"/>
</dbReference>
<dbReference type="InterPro" id="IPR036305">
    <property type="entry name" value="RGS_sf"/>
</dbReference>
<name>A0A9P6VKS4_9HELO</name>
<dbReference type="PROSITE" id="PS50132">
    <property type="entry name" value="RGS"/>
    <property type="match status" value="1"/>
</dbReference>
<dbReference type="PANTHER" id="PTHR47429:SF2">
    <property type="entry name" value="PROTEIN TWIN LOV 1"/>
    <property type="match status" value="1"/>
</dbReference>
<evidence type="ECO:0000259" key="5">
    <source>
        <dbReference type="PROSITE" id="PS50132"/>
    </source>
</evidence>
<evidence type="ECO:0000256" key="1">
    <source>
        <dbReference type="ARBA" id="ARBA00022630"/>
    </source>
</evidence>
<evidence type="ECO:0000256" key="2">
    <source>
        <dbReference type="ARBA" id="ARBA00022643"/>
    </source>
</evidence>
<dbReference type="Gene3D" id="3.30.450.20">
    <property type="entry name" value="PAS domain"/>
    <property type="match status" value="1"/>
</dbReference>
<protein>
    <submittedName>
        <fullName evidence="6">Root phototropism 1</fullName>
    </submittedName>
</protein>
<dbReference type="SUPFAM" id="SSF48097">
    <property type="entry name" value="Regulator of G-protein signaling, RGS"/>
    <property type="match status" value="1"/>
</dbReference>
<dbReference type="Proteomes" id="UP000785200">
    <property type="component" value="Unassembled WGS sequence"/>
</dbReference>
<feature type="compositionally biased region" description="Low complexity" evidence="4">
    <location>
        <begin position="50"/>
        <end position="64"/>
    </location>
</feature>
<keyword evidence="7" id="KW-1185">Reference proteome</keyword>
<comment type="caution">
    <text evidence="6">The sequence shown here is derived from an EMBL/GenBank/DDBJ whole genome shotgun (WGS) entry which is preliminary data.</text>
</comment>
<dbReference type="AlphaFoldDB" id="A0A9P6VKS4"/>
<dbReference type="Gene3D" id="1.10.167.10">
    <property type="entry name" value="Regulator of G-protein Signalling 4, domain 2"/>
    <property type="match status" value="1"/>
</dbReference>
<dbReference type="InterPro" id="IPR000014">
    <property type="entry name" value="PAS"/>
</dbReference>
<keyword evidence="2" id="KW-0288">FMN</keyword>
<reference evidence="6" key="1">
    <citation type="submission" date="2019-07" db="EMBL/GenBank/DDBJ databases">
        <title>Hyphodiscus hymeniophilus genome sequencing and assembly.</title>
        <authorList>
            <person name="Kramer G."/>
            <person name="Nodwell J."/>
        </authorList>
    </citation>
    <scope>NUCLEOTIDE SEQUENCE</scope>
    <source>
        <strain evidence="6">ATCC 34498</strain>
    </source>
</reference>
<dbReference type="Pfam" id="PF13426">
    <property type="entry name" value="PAS_9"/>
    <property type="match status" value="1"/>
</dbReference>
<evidence type="ECO:0000256" key="4">
    <source>
        <dbReference type="SAM" id="MobiDB-lite"/>
    </source>
</evidence>
<evidence type="ECO:0000256" key="3">
    <source>
        <dbReference type="ARBA" id="ARBA00022991"/>
    </source>
</evidence>
<feature type="region of interest" description="Disordered" evidence="4">
    <location>
        <begin position="24"/>
        <end position="130"/>
    </location>
</feature>
<proteinExistence type="predicted"/>
<dbReference type="CDD" id="cd00130">
    <property type="entry name" value="PAS"/>
    <property type="match status" value="1"/>
</dbReference>
<dbReference type="InterPro" id="IPR035965">
    <property type="entry name" value="PAS-like_dom_sf"/>
</dbReference>
<keyword evidence="3" id="KW-0157">Chromophore</keyword>
<feature type="compositionally biased region" description="Polar residues" evidence="4">
    <location>
        <begin position="98"/>
        <end position="130"/>
    </location>
</feature>
<dbReference type="OrthoDB" id="447251at2759"/>
<organism evidence="6 7">
    <name type="scientific">Hyphodiscus hymeniophilus</name>
    <dbReference type="NCBI Taxonomy" id="353542"/>
    <lineage>
        <taxon>Eukaryota</taxon>
        <taxon>Fungi</taxon>
        <taxon>Dikarya</taxon>
        <taxon>Ascomycota</taxon>
        <taxon>Pezizomycotina</taxon>
        <taxon>Leotiomycetes</taxon>
        <taxon>Helotiales</taxon>
        <taxon>Hyphodiscaceae</taxon>
        <taxon>Hyphodiscus</taxon>
    </lineage>
</organism>
<evidence type="ECO:0000313" key="7">
    <source>
        <dbReference type="Proteomes" id="UP000785200"/>
    </source>
</evidence>
<dbReference type="EMBL" id="VNKQ01000008">
    <property type="protein sequence ID" value="KAG0649428.1"/>
    <property type="molecule type" value="Genomic_DNA"/>
</dbReference>
<feature type="compositionally biased region" description="Basic and acidic residues" evidence="4">
    <location>
        <begin position="80"/>
        <end position="96"/>
    </location>
</feature>
<accession>A0A9P6VKS4</accession>
<dbReference type="InterPro" id="IPR016137">
    <property type="entry name" value="RGS"/>
</dbReference>
<evidence type="ECO:0000313" key="6">
    <source>
        <dbReference type="EMBL" id="KAG0649428.1"/>
    </source>
</evidence>
<dbReference type="GO" id="GO:0005634">
    <property type="term" value="C:nucleus"/>
    <property type="evidence" value="ECO:0007669"/>
    <property type="project" value="TreeGrafter"/>
</dbReference>